<dbReference type="VEuPathDB" id="FungiDB:BD410DRAFT_805314"/>
<reference evidence="1 2" key="1">
    <citation type="submission" date="2018-06" db="EMBL/GenBank/DDBJ databases">
        <title>A transcriptomic atlas of mushroom development highlights an independent origin of complex multicellularity.</title>
        <authorList>
            <consortium name="DOE Joint Genome Institute"/>
            <person name="Krizsan K."/>
            <person name="Almasi E."/>
            <person name="Merenyi Z."/>
            <person name="Sahu N."/>
            <person name="Viragh M."/>
            <person name="Koszo T."/>
            <person name="Mondo S."/>
            <person name="Kiss B."/>
            <person name="Balint B."/>
            <person name="Kues U."/>
            <person name="Barry K."/>
            <person name="Hegedus J.C."/>
            <person name="Henrissat B."/>
            <person name="Johnson J."/>
            <person name="Lipzen A."/>
            <person name="Ohm R."/>
            <person name="Nagy I."/>
            <person name="Pangilinan J."/>
            <person name="Yan J."/>
            <person name="Xiong Y."/>
            <person name="Grigoriev I.V."/>
            <person name="Hibbett D.S."/>
            <person name="Nagy L.G."/>
        </authorList>
    </citation>
    <scope>NUCLEOTIDE SEQUENCE [LARGE SCALE GENOMIC DNA]</scope>
    <source>
        <strain evidence="1 2">SZMC22713</strain>
    </source>
</reference>
<protein>
    <submittedName>
        <fullName evidence="1">Uncharacterized protein</fullName>
    </submittedName>
</protein>
<dbReference type="Proteomes" id="UP000294933">
    <property type="component" value="Unassembled WGS sequence"/>
</dbReference>
<sequence length="108" mass="12100">MFACYTSCITLLGSTTCSIETVMVMYRWDTERLQTRGKITNALMGNEAIQATGKIHTANGFTKDIPSEFSSDTRLSINTFSPRRTPIARSLDSFNAASNRNNKRNLRI</sequence>
<accession>A0A4Y7PXC7</accession>
<evidence type="ECO:0000313" key="2">
    <source>
        <dbReference type="Proteomes" id="UP000294933"/>
    </source>
</evidence>
<gene>
    <name evidence="1" type="ORF">BD410DRAFT_805314</name>
</gene>
<dbReference type="AlphaFoldDB" id="A0A4Y7PXC7"/>
<evidence type="ECO:0000313" key="1">
    <source>
        <dbReference type="EMBL" id="TDL20067.1"/>
    </source>
</evidence>
<name>A0A4Y7PXC7_9AGAM</name>
<keyword evidence="2" id="KW-1185">Reference proteome</keyword>
<proteinExistence type="predicted"/>
<dbReference type="EMBL" id="ML170191">
    <property type="protein sequence ID" value="TDL20067.1"/>
    <property type="molecule type" value="Genomic_DNA"/>
</dbReference>
<organism evidence="1 2">
    <name type="scientific">Rickenella mellea</name>
    <dbReference type="NCBI Taxonomy" id="50990"/>
    <lineage>
        <taxon>Eukaryota</taxon>
        <taxon>Fungi</taxon>
        <taxon>Dikarya</taxon>
        <taxon>Basidiomycota</taxon>
        <taxon>Agaricomycotina</taxon>
        <taxon>Agaricomycetes</taxon>
        <taxon>Hymenochaetales</taxon>
        <taxon>Rickenellaceae</taxon>
        <taxon>Rickenella</taxon>
    </lineage>
</organism>